<dbReference type="InterPro" id="IPR041698">
    <property type="entry name" value="Methyltransf_25"/>
</dbReference>
<evidence type="ECO:0000313" key="2">
    <source>
        <dbReference type="EMBL" id="WAL66209.1"/>
    </source>
</evidence>
<dbReference type="GO" id="GO:0008168">
    <property type="term" value="F:methyltransferase activity"/>
    <property type="evidence" value="ECO:0007669"/>
    <property type="project" value="UniProtKB-KW"/>
</dbReference>
<feature type="domain" description="Methyltransferase" evidence="1">
    <location>
        <begin position="65"/>
        <end position="151"/>
    </location>
</feature>
<dbReference type="CDD" id="cd02440">
    <property type="entry name" value="AdoMet_MTases"/>
    <property type="match status" value="1"/>
</dbReference>
<reference evidence="2" key="1">
    <citation type="submission" date="2022-11" db="EMBL/GenBank/DDBJ databases">
        <authorList>
            <person name="Mo P."/>
        </authorList>
    </citation>
    <scope>NUCLEOTIDE SEQUENCE</scope>
    <source>
        <strain evidence="2">HUAS 11-8</strain>
    </source>
</reference>
<dbReference type="SUPFAM" id="SSF53335">
    <property type="entry name" value="S-adenosyl-L-methionine-dependent methyltransferases"/>
    <property type="match status" value="1"/>
</dbReference>
<name>A0ABY7B2N3_9PSEU</name>
<dbReference type="RefSeq" id="WP_268756347.1">
    <property type="nucleotide sequence ID" value="NZ_CP113836.1"/>
</dbReference>
<keyword evidence="2" id="KW-0808">Transferase</keyword>
<organism evidence="2 3">
    <name type="scientific">Amycolatopsis cynarae</name>
    <dbReference type="NCBI Taxonomy" id="2995223"/>
    <lineage>
        <taxon>Bacteria</taxon>
        <taxon>Bacillati</taxon>
        <taxon>Actinomycetota</taxon>
        <taxon>Actinomycetes</taxon>
        <taxon>Pseudonocardiales</taxon>
        <taxon>Pseudonocardiaceae</taxon>
        <taxon>Amycolatopsis</taxon>
    </lineage>
</organism>
<accession>A0ABY7B2N3</accession>
<dbReference type="EMBL" id="CP113836">
    <property type="protein sequence ID" value="WAL66209.1"/>
    <property type="molecule type" value="Genomic_DNA"/>
</dbReference>
<dbReference type="Gene3D" id="3.40.50.150">
    <property type="entry name" value="Vaccinia Virus protein VP39"/>
    <property type="match status" value="1"/>
</dbReference>
<dbReference type="Proteomes" id="UP001163203">
    <property type="component" value="Chromosome"/>
</dbReference>
<dbReference type="GO" id="GO:0032259">
    <property type="term" value="P:methylation"/>
    <property type="evidence" value="ECO:0007669"/>
    <property type="project" value="UniProtKB-KW"/>
</dbReference>
<evidence type="ECO:0000313" key="3">
    <source>
        <dbReference type="Proteomes" id="UP001163203"/>
    </source>
</evidence>
<gene>
    <name evidence="2" type="ORF">ORV05_36145</name>
</gene>
<keyword evidence="2" id="KW-0489">Methyltransferase</keyword>
<dbReference type="InterPro" id="IPR029063">
    <property type="entry name" value="SAM-dependent_MTases_sf"/>
</dbReference>
<dbReference type="Pfam" id="PF13649">
    <property type="entry name" value="Methyltransf_25"/>
    <property type="match status" value="1"/>
</dbReference>
<keyword evidence="3" id="KW-1185">Reference proteome</keyword>
<protein>
    <submittedName>
        <fullName evidence="2">Class I SAM-dependent methyltransferase</fullName>
    </submittedName>
</protein>
<proteinExistence type="predicted"/>
<evidence type="ECO:0000259" key="1">
    <source>
        <dbReference type="Pfam" id="PF13649"/>
    </source>
</evidence>
<sequence length="274" mass="29157">MSAVADWSAQLAAWAIPEEILAAAPESPWVLPRAVFERRVDRHLAEPGTPTHRAVLDALGEGGTVLDVGAGAGAASLPCAAAITGITAVDTDAGLLAAFAERARALSLPYRTVQGRWPEVAAQVEPVDVVVCGNVLFNVADLPPFVRALEEHAGSRIVLETAAVHPLTSLNPLWRHFHGIDRPDGPTADDAVAALRELGVVPEVIRWHKPPFPEHARFEELVDVTRRRLCLPVERAGEVADALTGLGVDRGVPPDLGSSGRAMVTLLWSPARSR</sequence>